<reference evidence="2" key="1">
    <citation type="journal article" date="2014" name="PLoS ONE">
        <title>Transcriptome-Based Identification of ABC Transporters in the Western Tarnished Plant Bug Lygus hesperus.</title>
        <authorList>
            <person name="Hull J.J."/>
            <person name="Chaney K."/>
            <person name="Geib S.M."/>
            <person name="Fabrick J.A."/>
            <person name="Brent C.S."/>
            <person name="Walsh D."/>
            <person name="Lavine L.C."/>
        </authorList>
    </citation>
    <scope>NUCLEOTIDE SEQUENCE</scope>
</reference>
<dbReference type="EMBL" id="GBHO01002681">
    <property type="protein sequence ID" value="JAG40923.1"/>
    <property type="molecule type" value="Transcribed_RNA"/>
</dbReference>
<dbReference type="AlphaFoldDB" id="A0A0A9ZAL2"/>
<proteinExistence type="predicted"/>
<evidence type="ECO:0000313" key="1">
    <source>
        <dbReference type="EMBL" id="JAG40923.1"/>
    </source>
</evidence>
<dbReference type="EMBL" id="GBHO01002673">
    <property type="protein sequence ID" value="JAG40931.1"/>
    <property type="molecule type" value="Transcribed_RNA"/>
</dbReference>
<protein>
    <submittedName>
        <fullName evidence="2">CTP synthase</fullName>
    </submittedName>
</protein>
<feature type="non-terminal residue" evidence="2">
    <location>
        <position position="264"/>
    </location>
</feature>
<name>A0A0A9ZAL2_LYGHE</name>
<reference evidence="2" key="2">
    <citation type="submission" date="2014-07" db="EMBL/GenBank/DDBJ databases">
        <authorList>
            <person name="Hull J."/>
        </authorList>
    </citation>
    <scope>NUCLEOTIDE SEQUENCE</scope>
</reference>
<evidence type="ECO:0000313" key="2">
    <source>
        <dbReference type="EMBL" id="JAG40931.1"/>
    </source>
</evidence>
<sequence length="264" mass="30020">MAGPCTQILKGVPPASTLQLYTEDGDLSLVGFDDNSVFTLKLPNDLGEVDRVPLQCNYQELTVDAGILSVFKWTDKYTILDCEGFLHQICYSSIDADSIDLFDDPPLDERVSCIKKVRQVTHKDVVAAAFFPPDFLVELSYCKENLNLLVVLHRLDTTETLQTLVVYRNVMSKPDKMFVEYVDSNDIEKEFLSSWFPHFNYSEPTRGYLFVYNCEESACCVQLGLEALTVGFFFSWPSPCVFSCFCRPVMKDGELKRNLLLLSF</sequence>
<organism evidence="2">
    <name type="scientific">Lygus hesperus</name>
    <name type="common">Western plant bug</name>
    <dbReference type="NCBI Taxonomy" id="30085"/>
    <lineage>
        <taxon>Eukaryota</taxon>
        <taxon>Metazoa</taxon>
        <taxon>Ecdysozoa</taxon>
        <taxon>Arthropoda</taxon>
        <taxon>Hexapoda</taxon>
        <taxon>Insecta</taxon>
        <taxon>Pterygota</taxon>
        <taxon>Neoptera</taxon>
        <taxon>Paraneoptera</taxon>
        <taxon>Hemiptera</taxon>
        <taxon>Heteroptera</taxon>
        <taxon>Panheteroptera</taxon>
        <taxon>Cimicomorpha</taxon>
        <taxon>Miridae</taxon>
        <taxon>Mirini</taxon>
        <taxon>Lygus</taxon>
    </lineage>
</organism>
<accession>A0A0A9ZAL2</accession>
<gene>
    <name evidence="2" type="primary">pyrG_11</name>
    <name evidence="1" type="synonym">pyrG_6</name>
    <name evidence="1" type="ORF">CM83_67639</name>
    <name evidence="2" type="ORF">CM83_67647</name>
</gene>